<dbReference type="InterPro" id="IPR053847">
    <property type="entry name" value="DUF6928"/>
</dbReference>
<evidence type="ECO:0000313" key="2">
    <source>
        <dbReference type="Proteomes" id="UP001499851"/>
    </source>
</evidence>
<dbReference type="EMBL" id="BAAAQF010000019">
    <property type="protein sequence ID" value="GAA1687714.1"/>
    <property type="molecule type" value="Genomic_DNA"/>
</dbReference>
<organism evidence="1 2">
    <name type="scientific">Glycomyces endophyticus</name>
    <dbReference type="NCBI Taxonomy" id="480996"/>
    <lineage>
        <taxon>Bacteria</taxon>
        <taxon>Bacillati</taxon>
        <taxon>Actinomycetota</taxon>
        <taxon>Actinomycetes</taxon>
        <taxon>Glycomycetales</taxon>
        <taxon>Glycomycetaceae</taxon>
        <taxon>Glycomyces</taxon>
    </lineage>
</organism>
<proteinExistence type="predicted"/>
<dbReference type="Pfam" id="PF21997">
    <property type="entry name" value="DUF6928"/>
    <property type="match status" value="1"/>
</dbReference>
<evidence type="ECO:0000313" key="1">
    <source>
        <dbReference type="EMBL" id="GAA1687714.1"/>
    </source>
</evidence>
<dbReference type="Proteomes" id="UP001499851">
    <property type="component" value="Unassembled WGS sequence"/>
</dbReference>
<comment type="caution">
    <text evidence="1">The sequence shown here is derived from an EMBL/GenBank/DDBJ whole genome shotgun (WGS) entry which is preliminary data.</text>
</comment>
<accession>A0ABN2HH77</accession>
<name>A0ABN2HH77_9ACTN</name>
<dbReference type="RefSeq" id="WP_344489884.1">
    <property type="nucleotide sequence ID" value="NZ_BAAAQF010000019.1"/>
</dbReference>
<keyword evidence="2" id="KW-1185">Reference proteome</keyword>
<reference evidence="1 2" key="1">
    <citation type="journal article" date="2019" name="Int. J. Syst. Evol. Microbiol.">
        <title>The Global Catalogue of Microorganisms (GCM) 10K type strain sequencing project: providing services to taxonomists for standard genome sequencing and annotation.</title>
        <authorList>
            <consortium name="The Broad Institute Genomics Platform"/>
            <consortium name="The Broad Institute Genome Sequencing Center for Infectious Disease"/>
            <person name="Wu L."/>
            <person name="Ma J."/>
        </authorList>
    </citation>
    <scope>NUCLEOTIDE SEQUENCE [LARGE SCALE GENOMIC DNA]</scope>
    <source>
        <strain evidence="1 2">JCM 16001</strain>
    </source>
</reference>
<gene>
    <name evidence="1" type="ORF">GCM10009830_39100</name>
</gene>
<sequence>MGAKAGLIHLGGGIPAHALAGGPAFDPERSAALAATILGGPVAPAGARTLAEGGVWPERGTICVGAGEHTALVGYAEICPDRPGTITDWIRAVAPGGDAHGVFMHSVVDFGAVAVWEHGEIRRSISLAPDSGVMDDLGDPLTFEAPFWNGDHAVDEDYPLPFHPLDFGEAALLALFGFGIEGSPAAYAFDPGTVALPAFRPAG</sequence>
<protein>
    <submittedName>
        <fullName evidence="1">Uncharacterized protein</fullName>
    </submittedName>
</protein>